<dbReference type="AlphaFoldDB" id="A0A9D4C709"/>
<keyword evidence="2" id="KW-1185">Reference proteome</keyword>
<protein>
    <submittedName>
        <fullName evidence="1">Uncharacterized protein</fullName>
    </submittedName>
</protein>
<reference evidence="1" key="1">
    <citation type="journal article" date="2019" name="bioRxiv">
        <title>The Genome of the Zebra Mussel, Dreissena polymorpha: A Resource for Invasive Species Research.</title>
        <authorList>
            <person name="McCartney M.A."/>
            <person name="Auch B."/>
            <person name="Kono T."/>
            <person name="Mallez S."/>
            <person name="Zhang Y."/>
            <person name="Obille A."/>
            <person name="Becker A."/>
            <person name="Abrahante J.E."/>
            <person name="Garbe J."/>
            <person name="Badalamenti J.P."/>
            <person name="Herman A."/>
            <person name="Mangelson H."/>
            <person name="Liachko I."/>
            <person name="Sullivan S."/>
            <person name="Sone E.D."/>
            <person name="Koren S."/>
            <person name="Silverstein K.A.T."/>
            <person name="Beckman K.B."/>
            <person name="Gohl D.M."/>
        </authorList>
    </citation>
    <scope>NUCLEOTIDE SEQUENCE</scope>
    <source>
        <strain evidence="1">Duluth1</strain>
        <tissue evidence="1">Whole animal</tissue>
    </source>
</reference>
<organism evidence="1 2">
    <name type="scientific">Dreissena polymorpha</name>
    <name type="common">Zebra mussel</name>
    <name type="synonym">Mytilus polymorpha</name>
    <dbReference type="NCBI Taxonomy" id="45954"/>
    <lineage>
        <taxon>Eukaryota</taxon>
        <taxon>Metazoa</taxon>
        <taxon>Spiralia</taxon>
        <taxon>Lophotrochozoa</taxon>
        <taxon>Mollusca</taxon>
        <taxon>Bivalvia</taxon>
        <taxon>Autobranchia</taxon>
        <taxon>Heteroconchia</taxon>
        <taxon>Euheterodonta</taxon>
        <taxon>Imparidentia</taxon>
        <taxon>Neoheterodontei</taxon>
        <taxon>Myida</taxon>
        <taxon>Dreissenoidea</taxon>
        <taxon>Dreissenidae</taxon>
        <taxon>Dreissena</taxon>
    </lineage>
</organism>
<dbReference type="EMBL" id="JAIWYP010000013">
    <property type="protein sequence ID" value="KAH3718631.1"/>
    <property type="molecule type" value="Genomic_DNA"/>
</dbReference>
<reference evidence="1" key="2">
    <citation type="submission" date="2020-11" db="EMBL/GenBank/DDBJ databases">
        <authorList>
            <person name="McCartney M.A."/>
            <person name="Auch B."/>
            <person name="Kono T."/>
            <person name="Mallez S."/>
            <person name="Becker A."/>
            <person name="Gohl D.M."/>
            <person name="Silverstein K.A.T."/>
            <person name="Koren S."/>
            <person name="Bechman K.B."/>
            <person name="Herman A."/>
            <person name="Abrahante J.E."/>
            <person name="Garbe J."/>
        </authorList>
    </citation>
    <scope>NUCLEOTIDE SEQUENCE</scope>
    <source>
        <strain evidence="1">Duluth1</strain>
        <tissue evidence="1">Whole animal</tissue>
    </source>
</reference>
<dbReference type="InterPro" id="IPR011042">
    <property type="entry name" value="6-blade_b-propeller_TolB-like"/>
</dbReference>
<name>A0A9D4C709_DREPO</name>
<evidence type="ECO:0000313" key="1">
    <source>
        <dbReference type="EMBL" id="KAH3718631.1"/>
    </source>
</evidence>
<accession>A0A9D4C709</accession>
<dbReference type="Proteomes" id="UP000828390">
    <property type="component" value="Unassembled WGS sequence"/>
</dbReference>
<comment type="caution">
    <text evidence="1">The sequence shown here is derived from an EMBL/GenBank/DDBJ whole genome shotgun (WGS) entry which is preliminary data.</text>
</comment>
<evidence type="ECO:0000313" key="2">
    <source>
        <dbReference type="Proteomes" id="UP000828390"/>
    </source>
</evidence>
<proteinExistence type="predicted"/>
<dbReference type="Gene3D" id="2.120.10.30">
    <property type="entry name" value="TolB, C-terminal domain"/>
    <property type="match status" value="1"/>
</dbReference>
<sequence length="71" mass="7557">MSQNKNKVRTLAKDGTILQTITDPDLQAPSGIHVTDFGQVVVCNFTSDTIIQLAGDGKKKLATLANKSEGL</sequence>
<gene>
    <name evidence="1" type="ORF">DPMN_061437</name>
</gene>